<dbReference type="EMBL" id="JBBNAG010000007">
    <property type="protein sequence ID" value="KAK9119007.1"/>
    <property type="molecule type" value="Genomic_DNA"/>
</dbReference>
<dbReference type="AlphaFoldDB" id="A0AAP0IP11"/>
<proteinExistence type="predicted"/>
<evidence type="ECO:0000313" key="1">
    <source>
        <dbReference type="EMBL" id="KAK9119007.1"/>
    </source>
</evidence>
<protein>
    <submittedName>
        <fullName evidence="1">Uncharacterized protein</fullName>
    </submittedName>
</protein>
<name>A0AAP0IP11_9MAGN</name>
<accession>A0AAP0IP11</accession>
<comment type="caution">
    <text evidence="1">The sequence shown here is derived from an EMBL/GenBank/DDBJ whole genome shotgun (WGS) entry which is preliminary data.</text>
</comment>
<sequence>MSFKFEVLQCVDKGNPNKLGPNPNFSLNQIKRGKILISRLQHKTLAITQHTHTHI</sequence>
<keyword evidence="2" id="KW-1185">Reference proteome</keyword>
<organism evidence="1 2">
    <name type="scientific">Stephania cephalantha</name>
    <dbReference type="NCBI Taxonomy" id="152367"/>
    <lineage>
        <taxon>Eukaryota</taxon>
        <taxon>Viridiplantae</taxon>
        <taxon>Streptophyta</taxon>
        <taxon>Embryophyta</taxon>
        <taxon>Tracheophyta</taxon>
        <taxon>Spermatophyta</taxon>
        <taxon>Magnoliopsida</taxon>
        <taxon>Ranunculales</taxon>
        <taxon>Menispermaceae</taxon>
        <taxon>Menispermoideae</taxon>
        <taxon>Cissampelideae</taxon>
        <taxon>Stephania</taxon>
    </lineage>
</organism>
<dbReference type="Proteomes" id="UP001419268">
    <property type="component" value="Unassembled WGS sequence"/>
</dbReference>
<gene>
    <name evidence="1" type="ORF">Scep_017100</name>
</gene>
<evidence type="ECO:0000313" key="2">
    <source>
        <dbReference type="Proteomes" id="UP001419268"/>
    </source>
</evidence>
<reference evidence="1 2" key="1">
    <citation type="submission" date="2024-01" db="EMBL/GenBank/DDBJ databases">
        <title>Genome assemblies of Stephania.</title>
        <authorList>
            <person name="Yang L."/>
        </authorList>
    </citation>
    <scope>NUCLEOTIDE SEQUENCE [LARGE SCALE GENOMIC DNA]</scope>
    <source>
        <strain evidence="1">JXDWG</strain>
        <tissue evidence="1">Leaf</tissue>
    </source>
</reference>